<dbReference type="EMBL" id="CATQJA010000010">
    <property type="protein sequence ID" value="CAJ0557402.1"/>
    <property type="molecule type" value="Genomic_DNA"/>
</dbReference>
<reference evidence="1" key="1">
    <citation type="submission" date="2023-06" db="EMBL/GenBank/DDBJ databases">
        <authorList>
            <person name="Delattre M."/>
        </authorList>
    </citation>
    <scope>NUCLEOTIDE SEQUENCE</scope>
    <source>
        <strain evidence="1">AF72</strain>
    </source>
</reference>
<comment type="caution">
    <text evidence="1">The sequence shown here is derived from an EMBL/GenBank/DDBJ whole genome shotgun (WGS) entry which is preliminary data.</text>
</comment>
<organism evidence="1 2">
    <name type="scientific">Mesorhabditis spiculigera</name>
    <dbReference type="NCBI Taxonomy" id="96644"/>
    <lineage>
        <taxon>Eukaryota</taxon>
        <taxon>Metazoa</taxon>
        <taxon>Ecdysozoa</taxon>
        <taxon>Nematoda</taxon>
        <taxon>Chromadorea</taxon>
        <taxon>Rhabditida</taxon>
        <taxon>Rhabditina</taxon>
        <taxon>Rhabditomorpha</taxon>
        <taxon>Rhabditoidea</taxon>
        <taxon>Rhabditidae</taxon>
        <taxon>Mesorhabditinae</taxon>
        <taxon>Mesorhabditis</taxon>
    </lineage>
</organism>
<evidence type="ECO:0000313" key="1">
    <source>
        <dbReference type="EMBL" id="CAJ0557402.1"/>
    </source>
</evidence>
<name>A0AA36C3D0_9BILA</name>
<protein>
    <submittedName>
        <fullName evidence="1">Uncharacterized protein</fullName>
    </submittedName>
</protein>
<sequence>MLVRSHPDITESFFKDFELYDKNGKLSGFLKTNAGYQLIGYKDRKGGKLSEQKIDLSARDAVMVRMLIQLTDPLRKELREAAIDDWRYLFLHCNQYINRPNRPGMKRWGGYTDKETMDAIVAEFARHSPLGDTELRRLVNRVSITNYRPSVAVENYLTHNSVTKLARSLGHKTYRADLLSSYLPQVILDFFQTRWIRIFQKGIVLEAMKDSPYLLEASGFENMDKLHEFLSNHALKDIPEGMKSPKDHADKSQRRQSLDDQLGFVARCSQFCIQARPKYEDLAMLVKDHYGTDDVEVIDSTAIEDYITELMVEGWLEVEPEFFTNEHGESYKIVAKLTKPGSV</sequence>
<proteinExistence type="predicted"/>
<dbReference type="AlphaFoldDB" id="A0AA36C3D0"/>
<keyword evidence="2" id="KW-1185">Reference proteome</keyword>
<dbReference type="Proteomes" id="UP001177023">
    <property type="component" value="Unassembled WGS sequence"/>
</dbReference>
<evidence type="ECO:0000313" key="2">
    <source>
        <dbReference type="Proteomes" id="UP001177023"/>
    </source>
</evidence>
<gene>
    <name evidence="1" type="ORF">MSPICULIGERA_LOCUS160</name>
</gene>
<accession>A0AA36C3D0</accession>
<feature type="non-terminal residue" evidence="1">
    <location>
        <position position="1"/>
    </location>
</feature>